<dbReference type="GO" id="GO:0005524">
    <property type="term" value="F:ATP binding"/>
    <property type="evidence" value="ECO:0007669"/>
    <property type="project" value="UniProtKB-KW"/>
</dbReference>
<dbReference type="InterPro" id="IPR017871">
    <property type="entry name" value="ABC_transporter-like_CS"/>
</dbReference>
<keyword evidence="5 9" id="KW-0067">ATP-binding</keyword>
<proteinExistence type="inferred from homology"/>
<evidence type="ECO:0000256" key="1">
    <source>
        <dbReference type="ARBA" id="ARBA00005417"/>
    </source>
</evidence>
<evidence type="ECO:0000256" key="5">
    <source>
        <dbReference type="ARBA" id="ARBA00022840"/>
    </source>
</evidence>
<evidence type="ECO:0000256" key="7">
    <source>
        <dbReference type="ARBA" id="ARBA00023136"/>
    </source>
</evidence>
<evidence type="ECO:0000256" key="4">
    <source>
        <dbReference type="ARBA" id="ARBA00022741"/>
    </source>
</evidence>
<dbReference type="InterPro" id="IPR008995">
    <property type="entry name" value="Mo/tungstate-bd_C_term_dom"/>
</dbReference>
<dbReference type="Gene3D" id="2.40.50.140">
    <property type="entry name" value="Nucleic acid-binding proteins"/>
    <property type="match status" value="1"/>
</dbReference>
<dbReference type="InterPro" id="IPR003439">
    <property type="entry name" value="ABC_transporter-like_ATP-bd"/>
</dbReference>
<dbReference type="EMBL" id="JBHRYJ010000008">
    <property type="protein sequence ID" value="MFC3678362.1"/>
    <property type="molecule type" value="Genomic_DNA"/>
</dbReference>
<evidence type="ECO:0000256" key="3">
    <source>
        <dbReference type="ARBA" id="ARBA00022475"/>
    </source>
</evidence>
<dbReference type="Pfam" id="PF17912">
    <property type="entry name" value="OB_MalK"/>
    <property type="match status" value="1"/>
</dbReference>
<dbReference type="Gene3D" id="2.40.50.100">
    <property type="match status" value="1"/>
</dbReference>
<dbReference type="InterPro" id="IPR040582">
    <property type="entry name" value="OB_MalK-like"/>
</dbReference>
<protein>
    <submittedName>
        <fullName evidence="9">ABC transporter ATP-binding protein</fullName>
    </submittedName>
</protein>
<evidence type="ECO:0000313" key="9">
    <source>
        <dbReference type="EMBL" id="MFC3678362.1"/>
    </source>
</evidence>
<keyword evidence="4" id="KW-0547">Nucleotide-binding</keyword>
<name>A0ABV7VMN5_9PROT</name>
<dbReference type="SMART" id="SM00382">
    <property type="entry name" value="AAA"/>
    <property type="match status" value="1"/>
</dbReference>
<comment type="caution">
    <text evidence="9">The sequence shown here is derived from an EMBL/GenBank/DDBJ whole genome shotgun (WGS) entry which is preliminary data.</text>
</comment>
<dbReference type="PANTHER" id="PTHR43875:SF15">
    <property type="entry name" value="TREHALOSE IMPORT ATP-BINDING PROTEIN SUGC"/>
    <property type="match status" value="1"/>
</dbReference>
<dbReference type="Pfam" id="PF00005">
    <property type="entry name" value="ABC_tran"/>
    <property type="match status" value="1"/>
</dbReference>
<dbReference type="SUPFAM" id="SSF50331">
    <property type="entry name" value="MOP-like"/>
    <property type="match status" value="1"/>
</dbReference>
<dbReference type="InterPro" id="IPR027417">
    <property type="entry name" value="P-loop_NTPase"/>
</dbReference>
<sequence length="370" mass="40845">MAGIRFEHVRKRYANGFIALHDLSLDIRDKEFVVLLGPSGCGKSTTLNMIAGLEEVTEGNLWFDAQLVNDVPPNRRDVAMVFQSYALYPHKTVAENIAFGLKMRNHPKADIEKRVQETAAKLDITHLLGRMPGQLSGGQRQRVALGRAMVRQPAVFLMDEPLSNLDAALRITMRAEIKQLHQTMATTFVYVTHDQAEALTLADRIVVMKDGVIQQIGTPDEIYERPGNMFVASFLGNPPINYLEGRLERERDVLHFRRGAVSLPLPAALAARLQGVSPDGGVVLGIRPEDVNDRAAPAAERTLSGTVTSVLPVGSDQYLGLMVEGDTLFFRVGKDLRHREGEVGRLQIDSERLHLFDKASGATLLGPVVR</sequence>
<keyword evidence="10" id="KW-1185">Reference proteome</keyword>
<dbReference type="SUPFAM" id="SSF52540">
    <property type="entry name" value="P-loop containing nucleoside triphosphate hydrolases"/>
    <property type="match status" value="1"/>
</dbReference>
<evidence type="ECO:0000256" key="6">
    <source>
        <dbReference type="ARBA" id="ARBA00022967"/>
    </source>
</evidence>
<gene>
    <name evidence="9" type="ORF">ACFOOQ_22645</name>
</gene>
<feature type="domain" description="ABC transporter" evidence="8">
    <location>
        <begin position="4"/>
        <end position="235"/>
    </location>
</feature>
<dbReference type="InterPro" id="IPR003593">
    <property type="entry name" value="AAA+_ATPase"/>
</dbReference>
<dbReference type="InterPro" id="IPR047641">
    <property type="entry name" value="ABC_transpr_MalK/UgpC-like"/>
</dbReference>
<dbReference type="PROSITE" id="PS00211">
    <property type="entry name" value="ABC_TRANSPORTER_1"/>
    <property type="match status" value="1"/>
</dbReference>
<accession>A0ABV7VMN5</accession>
<evidence type="ECO:0000313" key="10">
    <source>
        <dbReference type="Proteomes" id="UP001595711"/>
    </source>
</evidence>
<dbReference type="InterPro" id="IPR012340">
    <property type="entry name" value="NA-bd_OB-fold"/>
</dbReference>
<dbReference type="CDD" id="cd03301">
    <property type="entry name" value="ABC_MalK_N"/>
    <property type="match status" value="1"/>
</dbReference>
<keyword evidence="6" id="KW-1278">Translocase</keyword>
<dbReference type="PROSITE" id="PS50893">
    <property type="entry name" value="ABC_TRANSPORTER_2"/>
    <property type="match status" value="1"/>
</dbReference>
<dbReference type="Gene3D" id="3.40.50.300">
    <property type="entry name" value="P-loop containing nucleotide triphosphate hydrolases"/>
    <property type="match status" value="1"/>
</dbReference>
<reference evidence="10" key="1">
    <citation type="journal article" date="2019" name="Int. J. Syst. Evol. Microbiol.">
        <title>The Global Catalogue of Microorganisms (GCM) 10K type strain sequencing project: providing services to taxonomists for standard genome sequencing and annotation.</title>
        <authorList>
            <consortium name="The Broad Institute Genomics Platform"/>
            <consortium name="The Broad Institute Genome Sequencing Center for Infectious Disease"/>
            <person name="Wu L."/>
            <person name="Ma J."/>
        </authorList>
    </citation>
    <scope>NUCLEOTIDE SEQUENCE [LARGE SCALE GENOMIC DNA]</scope>
    <source>
        <strain evidence="10">KCTC 42182</strain>
    </source>
</reference>
<dbReference type="InterPro" id="IPR015855">
    <property type="entry name" value="ABC_transpr_MalK-like"/>
</dbReference>
<dbReference type="Proteomes" id="UP001595711">
    <property type="component" value="Unassembled WGS sequence"/>
</dbReference>
<evidence type="ECO:0000259" key="8">
    <source>
        <dbReference type="PROSITE" id="PS50893"/>
    </source>
</evidence>
<keyword evidence="3" id="KW-1003">Cell membrane</keyword>
<keyword evidence="7" id="KW-0472">Membrane</keyword>
<dbReference type="NCBIfam" id="NF008653">
    <property type="entry name" value="PRK11650.1"/>
    <property type="match status" value="1"/>
</dbReference>
<dbReference type="PANTHER" id="PTHR43875">
    <property type="entry name" value="MALTODEXTRIN IMPORT ATP-BINDING PROTEIN MSMX"/>
    <property type="match status" value="1"/>
</dbReference>
<dbReference type="RefSeq" id="WP_379729994.1">
    <property type="nucleotide sequence ID" value="NZ_JBHRYJ010000008.1"/>
</dbReference>
<comment type="similarity">
    <text evidence="1">Belongs to the ABC transporter superfamily.</text>
</comment>
<organism evidence="9 10">
    <name type="scientific">Ferrovibrio xuzhouensis</name>
    <dbReference type="NCBI Taxonomy" id="1576914"/>
    <lineage>
        <taxon>Bacteria</taxon>
        <taxon>Pseudomonadati</taxon>
        <taxon>Pseudomonadota</taxon>
        <taxon>Alphaproteobacteria</taxon>
        <taxon>Rhodospirillales</taxon>
        <taxon>Rhodospirillaceae</taxon>
        <taxon>Ferrovibrio</taxon>
    </lineage>
</organism>
<evidence type="ECO:0000256" key="2">
    <source>
        <dbReference type="ARBA" id="ARBA00022448"/>
    </source>
</evidence>
<keyword evidence="2" id="KW-0813">Transport</keyword>